<organism evidence="5">
    <name type="scientific">Polytomella parva</name>
    <dbReference type="NCBI Taxonomy" id="51329"/>
    <lineage>
        <taxon>Eukaryota</taxon>
        <taxon>Viridiplantae</taxon>
        <taxon>Chlorophyta</taxon>
        <taxon>core chlorophytes</taxon>
        <taxon>Chlorophyceae</taxon>
        <taxon>CS clade</taxon>
        <taxon>Chlamydomonadales</taxon>
        <taxon>Chlamydomonadaceae</taxon>
        <taxon>Polytomella</taxon>
    </lineage>
</organism>
<dbReference type="AlphaFoldDB" id="A0A7S0UVH9"/>
<dbReference type="EMBL" id="HBFM01010536">
    <property type="protein sequence ID" value="CAD8770293.1"/>
    <property type="molecule type" value="Transcribed_RNA"/>
</dbReference>
<proteinExistence type="predicted"/>
<evidence type="ECO:0000256" key="1">
    <source>
        <dbReference type="ARBA" id="ARBA00022574"/>
    </source>
</evidence>
<dbReference type="InterPro" id="IPR011047">
    <property type="entry name" value="Quinoprotein_ADH-like_sf"/>
</dbReference>
<evidence type="ECO:0000256" key="2">
    <source>
        <dbReference type="ARBA" id="ARBA00022737"/>
    </source>
</evidence>
<feature type="compositionally biased region" description="Basic and acidic residues" evidence="4">
    <location>
        <begin position="665"/>
        <end position="681"/>
    </location>
</feature>
<dbReference type="GO" id="GO:1990234">
    <property type="term" value="C:transferase complex"/>
    <property type="evidence" value="ECO:0007669"/>
    <property type="project" value="UniProtKB-ARBA"/>
</dbReference>
<keyword evidence="2" id="KW-0677">Repeat</keyword>
<feature type="region of interest" description="Disordered" evidence="4">
    <location>
        <begin position="649"/>
        <end position="681"/>
    </location>
</feature>
<evidence type="ECO:0000256" key="3">
    <source>
        <dbReference type="PROSITE-ProRule" id="PRU00221"/>
    </source>
</evidence>
<feature type="region of interest" description="Disordered" evidence="4">
    <location>
        <begin position="541"/>
        <end position="603"/>
    </location>
</feature>
<evidence type="ECO:0000256" key="4">
    <source>
        <dbReference type="SAM" id="MobiDB-lite"/>
    </source>
</evidence>
<dbReference type="PROSITE" id="PS50082">
    <property type="entry name" value="WD_REPEATS_2"/>
    <property type="match status" value="1"/>
</dbReference>
<keyword evidence="1 3" id="KW-0853">WD repeat</keyword>
<sequence length="681" mass="74655">MAGEIGPSARSLRVQAEAGPMGVLPGDFAWGTIYQFGEKDGGVSKASFAYKNILFTSSRKGIKRWDMATGKSDDFIPASSLPGLIHALAVAEGTIWACAGDGKVALFDLTTGAPRDKAFAAHQGEVLSIAVGPGGKYIATGGVDFLVKTWHPSTGALIASSKHHRAGVECLLAVPDLPLDPANTREEPPRDRDGGGEGEGAGGVLWTAASDGSVFRFSDSSGLGLLSAGETSTSFKLEGGKVRCMASHQSSVYVGMDDGRIHVLRSKDASPERVIRSHQGPVLSLASVGECVWSGSGDRSIQVHVDPNVVRTNSVGSKSNSNSVGSSGSVYGSDYSQYASILASSSNNSNVSVLHSPLFSLGDQGGYVKSLHVHGWWVWALSSGNAKVFTAQALFEQQKGVKERLQRLLEETREKWKEEVTREQLKLQEAKRAQSEAEKKQREAERKQKEAEEKEDRESRRAEELKKSLTESEELIKNLRADSSATAKQLQDQLADVEAQKQALEGRLKAADHELAVKKDENQALEAELKRLNEEIKKAEQMRREVEAGKRGAEEERGQVERELNKVKERAEKAEAEAVRVDAERKRLEEEKGRVEGELEKEAREGVVKGEEWERRRREFEEEMQRMKREEEEKAKRIATLEREVKDAKEGLELETSSAASHSAAAEDLKRQLEDLKTQLE</sequence>
<feature type="region of interest" description="Disordered" evidence="4">
    <location>
        <begin position="429"/>
        <end position="468"/>
    </location>
</feature>
<evidence type="ECO:0000313" key="5">
    <source>
        <dbReference type="EMBL" id="CAD8770293.1"/>
    </source>
</evidence>
<name>A0A7S0UVH9_9CHLO</name>
<dbReference type="PANTHER" id="PTHR22847">
    <property type="entry name" value="WD40 REPEAT PROTEIN"/>
    <property type="match status" value="1"/>
</dbReference>
<dbReference type="SUPFAM" id="SSF50998">
    <property type="entry name" value="Quinoprotein alcohol dehydrogenase-like"/>
    <property type="match status" value="1"/>
</dbReference>
<feature type="repeat" description="WD" evidence="3">
    <location>
        <begin position="119"/>
        <end position="160"/>
    </location>
</feature>
<reference evidence="5" key="1">
    <citation type="submission" date="2021-01" db="EMBL/GenBank/DDBJ databases">
        <authorList>
            <person name="Corre E."/>
            <person name="Pelletier E."/>
            <person name="Niang G."/>
            <person name="Scheremetjew M."/>
            <person name="Finn R."/>
            <person name="Kale V."/>
            <person name="Holt S."/>
            <person name="Cochrane G."/>
            <person name="Meng A."/>
            <person name="Brown T."/>
            <person name="Cohen L."/>
        </authorList>
    </citation>
    <scope>NUCLEOTIDE SEQUENCE</scope>
    <source>
        <strain evidence="5">SAG 63-3</strain>
    </source>
</reference>
<protein>
    <submittedName>
        <fullName evidence="5">Uncharacterized protein</fullName>
    </submittedName>
</protein>
<feature type="region of interest" description="Disordered" evidence="4">
    <location>
        <begin position="179"/>
        <end position="201"/>
    </location>
</feature>
<dbReference type="Pfam" id="PF00400">
    <property type="entry name" value="WD40"/>
    <property type="match status" value="1"/>
</dbReference>
<gene>
    <name evidence="5" type="ORF">PPAR00522_LOCUS6694</name>
</gene>
<dbReference type="PANTHER" id="PTHR22847:SF637">
    <property type="entry name" value="WD REPEAT DOMAIN 5B"/>
    <property type="match status" value="1"/>
</dbReference>
<dbReference type="PROSITE" id="PS50294">
    <property type="entry name" value="WD_REPEATS_REGION"/>
    <property type="match status" value="1"/>
</dbReference>
<dbReference type="InterPro" id="IPR015943">
    <property type="entry name" value="WD40/YVTN_repeat-like_dom_sf"/>
</dbReference>
<accession>A0A7S0UVH9</accession>
<feature type="compositionally biased region" description="Basic and acidic residues" evidence="4">
    <location>
        <begin position="183"/>
        <end position="195"/>
    </location>
</feature>
<dbReference type="Gene3D" id="2.130.10.10">
    <property type="entry name" value="YVTN repeat-like/Quinoprotein amine dehydrogenase"/>
    <property type="match status" value="2"/>
</dbReference>
<dbReference type="InterPro" id="IPR001680">
    <property type="entry name" value="WD40_rpt"/>
</dbReference>
<dbReference type="SMART" id="SM00320">
    <property type="entry name" value="WD40"/>
    <property type="match status" value="6"/>
</dbReference>